<evidence type="ECO:0000313" key="1">
    <source>
        <dbReference type="EMBL" id="KIJ40671.1"/>
    </source>
</evidence>
<accession>A0A0C9VRQ0</accession>
<dbReference type="HOGENOM" id="CLU_2098397_0_0_1"/>
<dbReference type="EMBL" id="KN837142">
    <property type="protein sequence ID" value="KIJ40671.1"/>
    <property type="molecule type" value="Genomic_DNA"/>
</dbReference>
<proteinExistence type="predicted"/>
<name>A0A0C9VRQ0_SPHS4</name>
<dbReference type="AlphaFoldDB" id="A0A0C9VRQ0"/>
<dbReference type="OrthoDB" id="3040642at2759"/>
<dbReference type="Proteomes" id="UP000054279">
    <property type="component" value="Unassembled WGS sequence"/>
</dbReference>
<evidence type="ECO:0000313" key="2">
    <source>
        <dbReference type="Proteomes" id="UP000054279"/>
    </source>
</evidence>
<keyword evidence="2" id="KW-1185">Reference proteome</keyword>
<protein>
    <submittedName>
        <fullName evidence="1">Unplaced genomic scaffold SPHSTscaffold_67, whole genome shotgun sequence</fullName>
    </submittedName>
</protein>
<reference evidence="1 2" key="1">
    <citation type="submission" date="2014-06" db="EMBL/GenBank/DDBJ databases">
        <title>Evolutionary Origins and Diversification of the Mycorrhizal Mutualists.</title>
        <authorList>
            <consortium name="DOE Joint Genome Institute"/>
            <consortium name="Mycorrhizal Genomics Consortium"/>
            <person name="Kohler A."/>
            <person name="Kuo A."/>
            <person name="Nagy L.G."/>
            <person name="Floudas D."/>
            <person name="Copeland A."/>
            <person name="Barry K.W."/>
            <person name="Cichocki N."/>
            <person name="Veneault-Fourrey C."/>
            <person name="LaButti K."/>
            <person name="Lindquist E.A."/>
            <person name="Lipzen A."/>
            <person name="Lundell T."/>
            <person name="Morin E."/>
            <person name="Murat C."/>
            <person name="Riley R."/>
            <person name="Ohm R."/>
            <person name="Sun H."/>
            <person name="Tunlid A."/>
            <person name="Henrissat B."/>
            <person name="Grigoriev I.V."/>
            <person name="Hibbett D.S."/>
            <person name="Martin F."/>
        </authorList>
    </citation>
    <scope>NUCLEOTIDE SEQUENCE [LARGE SCALE GENOMIC DNA]</scope>
    <source>
        <strain evidence="1 2">SS14</strain>
    </source>
</reference>
<organism evidence="1 2">
    <name type="scientific">Sphaerobolus stellatus (strain SS14)</name>
    <dbReference type="NCBI Taxonomy" id="990650"/>
    <lineage>
        <taxon>Eukaryota</taxon>
        <taxon>Fungi</taxon>
        <taxon>Dikarya</taxon>
        <taxon>Basidiomycota</taxon>
        <taxon>Agaricomycotina</taxon>
        <taxon>Agaricomycetes</taxon>
        <taxon>Phallomycetidae</taxon>
        <taxon>Geastrales</taxon>
        <taxon>Sphaerobolaceae</taxon>
        <taxon>Sphaerobolus</taxon>
    </lineage>
</organism>
<gene>
    <name evidence="1" type="ORF">M422DRAFT_256362</name>
</gene>
<sequence length="116" mass="12879">MRTNNPTTPAEGLLDDFNFGAVDLLATQADTCLVLRMRIRMKVCGFLTIERGCKLMMLLCAGYITVDGNSGERMNITFWYGGEALIQHNASSYANTIVVMHIVGQCRNVVFDTPRV</sequence>